<dbReference type="InterPro" id="IPR018062">
    <property type="entry name" value="HTH_AraC-typ_CS"/>
</dbReference>
<dbReference type="Proteomes" id="UP001235064">
    <property type="component" value="Unassembled WGS sequence"/>
</dbReference>
<evidence type="ECO:0000313" key="6">
    <source>
        <dbReference type="Proteomes" id="UP001235064"/>
    </source>
</evidence>
<dbReference type="PROSITE" id="PS00041">
    <property type="entry name" value="HTH_ARAC_FAMILY_1"/>
    <property type="match status" value="1"/>
</dbReference>
<dbReference type="InterPro" id="IPR050204">
    <property type="entry name" value="AraC_XylS_family_regulators"/>
</dbReference>
<keyword evidence="6" id="KW-1185">Reference proteome</keyword>
<dbReference type="RefSeq" id="WP_286290380.1">
    <property type="nucleotide sequence ID" value="NZ_JASXSZ010000007.1"/>
</dbReference>
<protein>
    <submittedName>
        <fullName evidence="5">AraC family transcriptional regulator</fullName>
    </submittedName>
</protein>
<dbReference type="SUPFAM" id="SSF46689">
    <property type="entry name" value="Homeodomain-like"/>
    <property type="match status" value="2"/>
</dbReference>
<keyword evidence="1" id="KW-0805">Transcription regulation</keyword>
<gene>
    <name evidence="5" type="ORF">QSV35_18390</name>
</gene>
<dbReference type="InterPro" id="IPR009057">
    <property type="entry name" value="Homeodomain-like_sf"/>
</dbReference>
<proteinExistence type="predicted"/>
<reference evidence="5 6" key="1">
    <citation type="submission" date="2023-06" db="EMBL/GenBank/DDBJ databases">
        <title>Microbacterium sp. nov., isolated from a waste landfill.</title>
        <authorList>
            <person name="Wen W."/>
        </authorList>
    </citation>
    <scope>NUCLEOTIDE SEQUENCE [LARGE SCALE GENOMIC DNA]</scope>
    <source>
        <strain evidence="5 6">ASV49</strain>
    </source>
</reference>
<dbReference type="PANTHER" id="PTHR46796:SF7">
    <property type="entry name" value="ARAC FAMILY TRANSCRIPTIONAL REGULATOR"/>
    <property type="match status" value="1"/>
</dbReference>
<comment type="caution">
    <text evidence="5">The sequence shown here is derived from an EMBL/GenBank/DDBJ whole genome shotgun (WGS) entry which is preliminary data.</text>
</comment>
<accession>A0ABT7N3M4</accession>
<dbReference type="EMBL" id="JASXSZ010000007">
    <property type="protein sequence ID" value="MDL9981304.1"/>
    <property type="molecule type" value="Genomic_DNA"/>
</dbReference>
<dbReference type="Pfam" id="PF12833">
    <property type="entry name" value="HTH_18"/>
    <property type="match status" value="1"/>
</dbReference>
<evidence type="ECO:0000259" key="4">
    <source>
        <dbReference type="PROSITE" id="PS01124"/>
    </source>
</evidence>
<dbReference type="Pfam" id="PF12852">
    <property type="entry name" value="Cupin_6"/>
    <property type="match status" value="1"/>
</dbReference>
<keyword evidence="2" id="KW-0238">DNA-binding</keyword>
<dbReference type="PRINTS" id="PR00032">
    <property type="entry name" value="HTHARAC"/>
</dbReference>
<evidence type="ECO:0000256" key="1">
    <source>
        <dbReference type="ARBA" id="ARBA00023015"/>
    </source>
</evidence>
<sequence length="291" mass="31068">MTRTEDAIAEQDQAVEALLAAVDVRLRRQTRLTTRPDAGVELDRDALSLVYVTEGRVRVEIRDTPTELAVGDLLLSSGRTAVQLTTPGGGARIVVSTLELADRSSHVGALLPEFGFVRDFDEHEPAAAALAAHLGIDLEDESAQDCTRGGDSVICRMMATTVLISAIRAWAVHGCAPAGWPSRSSDPHLDRVVAAIDAAPGDNWTIAALATIGTMSRTVFAERFRAAFGLPPAAYVTEVRMRTAQKMLAGGTAVGEVSRSLGYGSEDGFSRAFRRRTGQSPSAWRAAERPV</sequence>
<dbReference type="InterPro" id="IPR020449">
    <property type="entry name" value="Tscrpt_reg_AraC-type_HTH"/>
</dbReference>
<name>A0ABT7N3M4_9MICO</name>
<dbReference type="Gene3D" id="1.10.10.60">
    <property type="entry name" value="Homeodomain-like"/>
    <property type="match status" value="1"/>
</dbReference>
<evidence type="ECO:0000256" key="2">
    <source>
        <dbReference type="ARBA" id="ARBA00023125"/>
    </source>
</evidence>
<evidence type="ECO:0000313" key="5">
    <source>
        <dbReference type="EMBL" id="MDL9981304.1"/>
    </source>
</evidence>
<keyword evidence="3" id="KW-0804">Transcription</keyword>
<evidence type="ECO:0000256" key="3">
    <source>
        <dbReference type="ARBA" id="ARBA00023163"/>
    </source>
</evidence>
<feature type="domain" description="HTH araC/xylS-type" evidence="4">
    <location>
        <begin position="190"/>
        <end position="287"/>
    </location>
</feature>
<dbReference type="InterPro" id="IPR032783">
    <property type="entry name" value="AraC_lig"/>
</dbReference>
<organism evidence="5 6">
    <name type="scientific">Microbacterium candidum</name>
    <dbReference type="NCBI Taxonomy" id="3041922"/>
    <lineage>
        <taxon>Bacteria</taxon>
        <taxon>Bacillati</taxon>
        <taxon>Actinomycetota</taxon>
        <taxon>Actinomycetes</taxon>
        <taxon>Micrococcales</taxon>
        <taxon>Microbacteriaceae</taxon>
        <taxon>Microbacterium</taxon>
    </lineage>
</organism>
<dbReference type="PANTHER" id="PTHR46796">
    <property type="entry name" value="HTH-TYPE TRANSCRIPTIONAL ACTIVATOR RHAS-RELATED"/>
    <property type="match status" value="1"/>
</dbReference>
<dbReference type="SMART" id="SM00342">
    <property type="entry name" value="HTH_ARAC"/>
    <property type="match status" value="1"/>
</dbReference>
<dbReference type="InterPro" id="IPR018060">
    <property type="entry name" value="HTH_AraC"/>
</dbReference>
<dbReference type="PROSITE" id="PS01124">
    <property type="entry name" value="HTH_ARAC_FAMILY_2"/>
    <property type="match status" value="1"/>
</dbReference>